<keyword evidence="2" id="KW-0645">Protease</keyword>
<organism evidence="5 6">
    <name type="scientific">Consotaella salsifontis</name>
    <dbReference type="NCBI Taxonomy" id="1365950"/>
    <lineage>
        <taxon>Bacteria</taxon>
        <taxon>Pseudomonadati</taxon>
        <taxon>Pseudomonadota</taxon>
        <taxon>Alphaproteobacteria</taxon>
        <taxon>Hyphomicrobiales</taxon>
        <taxon>Aurantimonadaceae</taxon>
        <taxon>Consotaella</taxon>
    </lineage>
</organism>
<reference evidence="5 6" key="1">
    <citation type="submission" date="2017-02" db="EMBL/GenBank/DDBJ databases">
        <authorList>
            <person name="Peterson S.W."/>
        </authorList>
    </citation>
    <scope>NUCLEOTIDE SEQUENCE [LARGE SCALE GENOMIC DNA]</scope>
    <source>
        <strain evidence="5 6">USBA 369</strain>
    </source>
</reference>
<dbReference type="RefSeq" id="WP_078709358.1">
    <property type="nucleotide sequence ID" value="NZ_FUXL01000011.1"/>
</dbReference>
<accession>A0A1T4SJK3</accession>
<dbReference type="GO" id="GO:0008233">
    <property type="term" value="F:peptidase activity"/>
    <property type="evidence" value="ECO:0007669"/>
    <property type="project" value="UniProtKB-KW"/>
</dbReference>
<name>A0A1T4SJK3_9HYPH</name>
<evidence type="ECO:0000256" key="3">
    <source>
        <dbReference type="ARBA" id="ARBA00022801"/>
    </source>
</evidence>
<dbReference type="AlphaFoldDB" id="A0A1T4SJK3"/>
<sequence length="204" mass="22498">MLTGGFEGSTLELRASRNGGRRIRGRFPYNKRAVLSDGGRTGRPRKEQFAPGAFTYSLEAPADIHLLVGHSFDRPLASKNNGTLVFNDTPEALTFDAEIVPEVADTSYAQDLFALITSRLVFGLSPGFRIPPPAAVPLEEAETVEEEPPSLGRALIRTIFQAILFELSIVTRPAYDEATVEARNWQTTPSGIIVPTHHLNRWRL</sequence>
<evidence type="ECO:0000256" key="2">
    <source>
        <dbReference type="ARBA" id="ARBA00022670"/>
    </source>
</evidence>
<evidence type="ECO:0000256" key="1">
    <source>
        <dbReference type="ARBA" id="ARBA00022612"/>
    </source>
</evidence>
<evidence type="ECO:0000313" key="5">
    <source>
        <dbReference type="EMBL" id="SKA28470.1"/>
    </source>
</evidence>
<gene>
    <name evidence="5" type="ORF">SAMN05428963_11183</name>
</gene>
<keyword evidence="6" id="KW-1185">Reference proteome</keyword>
<dbReference type="EMBL" id="FUXL01000011">
    <property type="protein sequence ID" value="SKA28470.1"/>
    <property type="molecule type" value="Genomic_DNA"/>
</dbReference>
<feature type="domain" description="Prohead serine protease" evidence="4">
    <location>
        <begin position="45"/>
        <end position="184"/>
    </location>
</feature>
<dbReference type="GO" id="GO:0006508">
    <property type="term" value="P:proteolysis"/>
    <property type="evidence" value="ECO:0007669"/>
    <property type="project" value="UniProtKB-KW"/>
</dbReference>
<evidence type="ECO:0000259" key="4">
    <source>
        <dbReference type="Pfam" id="PF04586"/>
    </source>
</evidence>
<dbReference type="OrthoDB" id="64791at2"/>
<protein>
    <recommendedName>
        <fullName evidence="4">Prohead serine protease domain-containing protein</fullName>
    </recommendedName>
</protein>
<keyword evidence="1" id="KW-1188">Viral release from host cell</keyword>
<dbReference type="Proteomes" id="UP000190135">
    <property type="component" value="Unassembled WGS sequence"/>
</dbReference>
<dbReference type="Pfam" id="PF04586">
    <property type="entry name" value="Peptidase_S78"/>
    <property type="match status" value="1"/>
</dbReference>
<keyword evidence="3" id="KW-0378">Hydrolase</keyword>
<dbReference type="InterPro" id="IPR054613">
    <property type="entry name" value="Peptidase_S78_dom"/>
</dbReference>
<evidence type="ECO:0000313" key="6">
    <source>
        <dbReference type="Proteomes" id="UP000190135"/>
    </source>
</evidence>
<dbReference type="STRING" id="1365950.SAMN05428963_11183"/>
<proteinExistence type="predicted"/>